<dbReference type="InterPro" id="IPR011050">
    <property type="entry name" value="Pectin_lyase_fold/virulence"/>
</dbReference>
<evidence type="ECO:0000313" key="1">
    <source>
        <dbReference type="EMBL" id="RJF57273.1"/>
    </source>
</evidence>
<reference evidence="1 2" key="1">
    <citation type="submission" date="2018-09" db="EMBL/GenBank/DDBJ databases">
        <title>Draft genome of a novel serratia sp. strain with antifungal activity.</title>
        <authorList>
            <person name="Dichmann S.I."/>
            <person name="Park B.P."/>
            <person name="Pathiraja D."/>
            <person name="Choi I.-G."/>
            <person name="Stougaard P."/>
            <person name="Hennessy R.C."/>
        </authorList>
    </citation>
    <scope>NUCLEOTIDE SEQUENCE [LARGE SCALE GENOMIC DNA]</scope>
    <source>
        <strain evidence="1 2">S40</strain>
    </source>
</reference>
<dbReference type="Proteomes" id="UP000284338">
    <property type="component" value="Unassembled WGS sequence"/>
</dbReference>
<gene>
    <name evidence="1" type="ORF">D4100_00240</name>
</gene>
<comment type="caution">
    <text evidence="1">The sequence shown here is derived from an EMBL/GenBank/DDBJ whole genome shotgun (WGS) entry which is preliminary data.</text>
</comment>
<organism evidence="1 2">
    <name type="scientific">Serratia inhibens</name>
    <dbReference type="NCBI Taxonomy" id="2338073"/>
    <lineage>
        <taxon>Bacteria</taxon>
        <taxon>Pseudomonadati</taxon>
        <taxon>Pseudomonadota</taxon>
        <taxon>Gammaproteobacteria</taxon>
        <taxon>Enterobacterales</taxon>
        <taxon>Yersiniaceae</taxon>
        <taxon>Serratia</taxon>
    </lineage>
</organism>
<proteinExistence type="predicted"/>
<accession>A0AA93BWU1</accession>
<name>A0AA93BWU1_9GAMM</name>
<dbReference type="SUPFAM" id="SSF51126">
    <property type="entry name" value="Pectin lyase-like"/>
    <property type="match status" value="1"/>
</dbReference>
<dbReference type="AlphaFoldDB" id="A0AA93BWU1"/>
<evidence type="ECO:0000313" key="2">
    <source>
        <dbReference type="Proteomes" id="UP000284338"/>
    </source>
</evidence>
<sequence length="526" mass="57046">MAEVISEYTTPEFFGAKGDGITDDTNAWQAALDTELNVHGTSGKKYLITNTLLFKYGSKPQTINGNGCSFDWKKKEVGMWGQRTPNATVITYTSGKNYENFTVKGPVALDEVWEKVENCHAIEFSNGYARNLTISGFANAFKTFGNTFTSEINTDNLRNTIWSERNNNNHISNVKCGTCAGDAIVIYSKFVSCHNINVEYAGVLPAGQLATTPRGCLISTGQDTYKDECKYVNISDVQCRYHGAAGLVLVGEHINVSGVINIGSLFEGSFVKDEKKVYKGIWIKGNNISIGDTTMESVYSGVQIERGSSDISIGNVYIRGSFIASSEVILSADDSADPTQKIERVHISSIICDAYVSVGRAVLIRTDGVEIGRIYIRGIDNKSLDSAIYINGKSKFGSIEVYNPANAISEQTLIEIIGSPTIKDVLVDGLYGTAIFVTSGALPNFGRIMLFNMKNTLKPPIKIDGDGSAFMSWGPVVVSGSFTAKPTLIGTLSLASWRSPQTWQAGDPAKKAVVKYPQEATITLQA</sequence>
<dbReference type="InterPro" id="IPR012334">
    <property type="entry name" value="Pectin_lyas_fold"/>
</dbReference>
<evidence type="ECO:0008006" key="3">
    <source>
        <dbReference type="Google" id="ProtNLM"/>
    </source>
</evidence>
<dbReference type="Gene3D" id="2.160.20.10">
    <property type="entry name" value="Single-stranded right-handed beta-helix, Pectin lyase-like"/>
    <property type="match status" value="1"/>
</dbReference>
<keyword evidence="2" id="KW-1185">Reference proteome</keyword>
<protein>
    <recommendedName>
        <fullName evidence="3">Pectate lyase superfamily protein domain-containing protein</fullName>
    </recommendedName>
</protein>
<dbReference type="EMBL" id="QYYG01000001">
    <property type="protein sequence ID" value="RJF57273.1"/>
    <property type="molecule type" value="Genomic_DNA"/>
</dbReference>
<dbReference type="RefSeq" id="WP_119802528.1">
    <property type="nucleotide sequence ID" value="NZ_QYYG01000001.1"/>
</dbReference>